<accession>A0ABV7HGL3</accession>
<organism evidence="2 3">
    <name type="scientific">Litoribrevibacter euphylliae</name>
    <dbReference type="NCBI Taxonomy" id="1834034"/>
    <lineage>
        <taxon>Bacteria</taxon>
        <taxon>Pseudomonadati</taxon>
        <taxon>Pseudomonadota</taxon>
        <taxon>Gammaproteobacteria</taxon>
        <taxon>Oceanospirillales</taxon>
        <taxon>Oceanospirillaceae</taxon>
        <taxon>Litoribrevibacter</taxon>
    </lineage>
</organism>
<keyword evidence="3" id="KW-1185">Reference proteome</keyword>
<evidence type="ECO:0000313" key="3">
    <source>
        <dbReference type="Proteomes" id="UP001595476"/>
    </source>
</evidence>
<comment type="caution">
    <text evidence="2">The sequence shown here is derived from an EMBL/GenBank/DDBJ whole genome shotgun (WGS) entry which is preliminary data.</text>
</comment>
<sequence length="157" mass="17980">MDDSVFKARAGIADGFEFINGYLILAMWSVWGVSRAFFPQAETVFFGWAFASTLMYGFKFLVPLLRSEYQLIFKQDFLMFQQGEAVLWTLPYQELSHIGTEKPTGTGTKLAPLIEEVYVYTLGDEKFLIPPHVFGLHDIESIQREIELRRFGGFSSL</sequence>
<reference evidence="3" key="1">
    <citation type="journal article" date="2019" name="Int. J. Syst. Evol. Microbiol.">
        <title>The Global Catalogue of Microorganisms (GCM) 10K type strain sequencing project: providing services to taxonomists for standard genome sequencing and annotation.</title>
        <authorList>
            <consortium name="The Broad Institute Genomics Platform"/>
            <consortium name="The Broad Institute Genome Sequencing Center for Infectious Disease"/>
            <person name="Wu L."/>
            <person name="Ma J."/>
        </authorList>
    </citation>
    <scope>NUCLEOTIDE SEQUENCE [LARGE SCALE GENOMIC DNA]</scope>
    <source>
        <strain evidence="3">KCTC 52438</strain>
    </source>
</reference>
<keyword evidence="1" id="KW-0472">Membrane</keyword>
<keyword evidence="1" id="KW-0812">Transmembrane</keyword>
<dbReference type="EMBL" id="JBHRSZ010000004">
    <property type="protein sequence ID" value="MFC3151280.1"/>
    <property type="molecule type" value="Genomic_DNA"/>
</dbReference>
<keyword evidence="1" id="KW-1133">Transmembrane helix</keyword>
<dbReference type="Proteomes" id="UP001595476">
    <property type="component" value="Unassembled WGS sequence"/>
</dbReference>
<evidence type="ECO:0000313" key="2">
    <source>
        <dbReference type="EMBL" id="MFC3151280.1"/>
    </source>
</evidence>
<evidence type="ECO:0000256" key="1">
    <source>
        <dbReference type="SAM" id="Phobius"/>
    </source>
</evidence>
<feature type="transmembrane region" description="Helical" evidence="1">
    <location>
        <begin position="45"/>
        <end position="65"/>
    </location>
</feature>
<feature type="transmembrane region" description="Helical" evidence="1">
    <location>
        <begin position="12"/>
        <end position="33"/>
    </location>
</feature>
<gene>
    <name evidence="2" type="ORF">ACFOEK_09610</name>
</gene>
<name>A0ABV7HGL3_9GAMM</name>
<dbReference type="RefSeq" id="WP_386719750.1">
    <property type="nucleotide sequence ID" value="NZ_JBHRSZ010000004.1"/>
</dbReference>
<protein>
    <recommendedName>
        <fullName evidence="4">YcxB family protein</fullName>
    </recommendedName>
</protein>
<evidence type="ECO:0008006" key="4">
    <source>
        <dbReference type="Google" id="ProtNLM"/>
    </source>
</evidence>
<proteinExistence type="predicted"/>